<dbReference type="Proteomes" id="UP001162891">
    <property type="component" value="Chromosome"/>
</dbReference>
<evidence type="ECO:0000256" key="2">
    <source>
        <dbReference type="SAM" id="Phobius"/>
    </source>
</evidence>
<evidence type="ECO:0000256" key="1">
    <source>
        <dbReference type="SAM" id="Coils"/>
    </source>
</evidence>
<name>A0ABM7WXP9_9BACT</name>
<keyword evidence="2" id="KW-0472">Membrane</keyword>
<keyword evidence="2" id="KW-0812">Transmembrane</keyword>
<sequence length="199" mass="21752">MVRINLLPVRVSKKKEAGKQQLVLFAVLLLAGVVGNVMWTANRADELKKKEANVAKTRADVARLDAIIGEVNSLKTQQEELQKKLDVLEKLKNGRTGPVKMLDELAQITPKRLWLRSMQEKDGRVTFDGTASSNYDVSQFMENLLASKYFGDVELKKTSARSDGAFRVVDFTITASARYSGAPAGDGGPGAADARKVKG</sequence>
<feature type="coiled-coil region" evidence="1">
    <location>
        <begin position="64"/>
        <end position="94"/>
    </location>
</feature>
<keyword evidence="4" id="KW-1185">Reference proteome</keyword>
<dbReference type="EMBL" id="AP025591">
    <property type="protein sequence ID" value="BDG04298.1"/>
    <property type="molecule type" value="Genomic_DNA"/>
</dbReference>
<dbReference type="InterPro" id="IPR007813">
    <property type="entry name" value="PilN"/>
</dbReference>
<feature type="transmembrane region" description="Helical" evidence="2">
    <location>
        <begin position="21"/>
        <end position="39"/>
    </location>
</feature>
<organism evidence="3 4">
    <name type="scientific">Anaeromyxobacter oryzae</name>
    <dbReference type="NCBI Taxonomy" id="2918170"/>
    <lineage>
        <taxon>Bacteria</taxon>
        <taxon>Pseudomonadati</taxon>
        <taxon>Myxococcota</taxon>
        <taxon>Myxococcia</taxon>
        <taxon>Myxococcales</taxon>
        <taxon>Cystobacterineae</taxon>
        <taxon>Anaeromyxobacteraceae</taxon>
        <taxon>Anaeromyxobacter</taxon>
    </lineage>
</organism>
<dbReference type="Pfam" id="PF05137">
    <property type="entry name" value="PilN"/>
    <property type="match status" value="1"/>
</dbReference>
<accession>A0ABM7WXP9</accession>
<dbReference type="PANTHER" id="PTHR40278:SF2">
    <property type="entry name" value="TYPE IV PILUS INNER MEMBRANE COMPONENT PILN"/>
    <property type="match status" value="1"/>
</dbReference>
<reference evidence="4" key="1">
    <citation type="journal article" date="2022" name="Int. J. Syst. Evol. Microbiol.">
        <title>Anaeromyxobacter oryzae sp. nov., Anaeromyxobacter diazotrophicus sp. nov. and Anaeromyxobacter paludicola sp. nov., isolated from paddy soils.</title>
        <authorList>
            <person name="Itoh H."/>
            <person name="Xu Z."/>
            <person name="Mise K."/>
            <person name="Masuda Y."/>
            <person name="Ushijima N."/>
            <person name="Hayakawa C."/>
            <person name="Shiratori Y."/>
            <person name="Senoo K."/>
        </authorList>
    </citation>
    <scope>NUCLEOTIDE SEQUENCE [LARGE SCALE GENOMIC DNA]</scope>
    <source>
        <strain evidence="4">Red232</strain>
    </source>
</reference>
<proteinExistence type="predicted"/>
<keyword evidence="2" id="KW-1133">Transmembrane helix</keyword>
<dbReference type="PANTHER" id="PTHR40278">
    <property type="entry name" value="DNA UTILIZATION PROTEIN HOFN"/>
    <property type="match status" value="1"/>
</dbReference>
<dbReference type="InterPro" id="IPR052534">
    <property type="entry name" value="Extracell_DNA_Util/SecSys_Comp"/>
</dbReference>
<protein>
    <submittedName>
        <fullName evidence="3">Fimbrial protein</fullName>
    </submittedName>
</protein>
<dbReference type="RefSeq" id="WP_248352660.1">
    <property type="nucleotide sequence ID" value="NZ_AP025591.1"/>
</dbReference>
<keyword evidence="1" id="KW-0175">Coiled coil</keyword>
<evidence type="ECO:0000313" key="3">
    <source>
        <dbReference type="EMBL" id="BDG04298.1"/>
    </source>
</evidence>
<gene>
    <name evidence="3" type="primary">pilN</name>
    <name evidence="3" type="ORF">AMOR_32940</name>
</gene>
<evidence type="ECO:0000313" key="4">
    <source>
        <dbReference type="Proteomes" id="UP001162891"/>
    </source>
</evidence>